<sequence>MDEKSIDPLELKKKILFPHLEFVKEMLVKVKGNNIEEKWKIMHECITSDKKRPSYEKIKQMEKTLIALKSQSKQKSNLPENNPAPSTSKGTTENIIPKDLKTIENIMERDPRKRNSMDPSSTTIYNVKPRTENERVSRPQIRNDKQPIKFQPKDESERSPGRWDERSGRFPNYNEKLNRNFKESFRGRGGFQRGRPFSRHSFDNNQRRLNQRHSPMTFNDRPQFLNERNQSLGKDDSNFKRKRSQSPVIHTSRQLPKRRSSCYQPNEKQTNNETLKGQSSTDNKPSTDNEASNSKNVEIAKANASNTATKVVQKNDDKTPSNSEIDDSQSMPVKNKADKNEGESLPVNLAEAIKKIQSIKIPKLGMNKNTNKTEPKTSKGVNNDKDSKKTNTSILSKEQEKRSKDEENKQKIGDNSAESIEKEIDNDKLQKIASQNIAEASKIPEINKSETTKCDLKVKDQEGNQSDTVDKIESTNSGNIEIEAEIKTKETIQEVEETKPMDTTVDDIEVEKNNSELCKLTSLNLEPTETMKHTEELQSQLIDTFNEEEQDNNKCDQIVGSSSKFDSTLTNDKEKETNEIAEQNIKHDQNEATSSTAFEMVPKASALTNLLENEEDDPEKVLEGLISVLGAEKVKKMQELLLKNTIKSEKITEPKCEDETRQNEHQSNIFKGNKSDIKHDTPLIKAEIEHNSETNEKVAETIITEPLSSIPLKPEITPTTSPVKSKATSSSSSEKKRKKPRKKKLTELDKLHENILSSIDCEGIMRACGQPRVSVKPKTYEGSTIALTNKYPETKPFIIKLIKLNLTTDDMPVTLNDEFYQKYLTIQDTKSRTKPKPLKRRTISQEKPTVKVPKIEFPEFKAEPTASLIINELPVAEIQKPINEIQIESNINTEPENPTNVISKKKKRRLLPWSKGILKKKPKRFKFSSVYDWEDVDSSDDNNNYDKTMKLKTFSNLLNRFARKCGYKKISIRSRVHPKTDNSISNNCIAAVPDKSENDSKFVIPKRINLPLEKNLLTMISKNTGSEIKSPTYIPESPKSPKITIKLPTVEKSVQSFSTSIQQTQQSDALNAGPSNEMNTKIYSSQNNTQKVVIVKPLAKETHNEIVKVRSLSAKEQQELKEALSGTKNQQSAPSIAEQNNEIIKNMMSNLNTSLNITKISAQKTANVSTPKDETTRKSLPMISNVESISPNVSSIQNNSRIEQNKMPRIVSITSTASLSVEESTSANEKAPKINDISSKNVLNTLKPLPTVKNQPPPDLPEPVEGSNAKNESVEVVDLIDDDDDDDVVDIMRPWIENSDYKSRKDQLEAMKMINSSHCLASLYKCMGSTCSYFSNDKSLFEKHLELHHVHQKTDSQNYLLCCYCSFRPKSINVLLVHIENAHSYGKFGCKYCFYRSINEYQVTANHHSNFHRLKEKCVVVFEPRKIKNENIEKSMISESIPKVCHPLPCPYCRIGIYTIAEFESHVSSHKESFTTVCIKCNQATNKLSISQHLLKCFNKFGNFQCVFCVFGSNIFSAIDNHLSTEHPDKLSYFAERSLNAGKDPTTFESLTTKELGKRITGNIKKLHLRYSFNDEVYKNSGNVGRLADNLIIDQTARPRPSSSDSSCFIQIGEVVSLHD</sequence>
<keyword evidence="4" id="KW-1185">Reference proteome</keyword>
<feature type="compositionally biased region" description="Polar residues" evidence="1">
    <location>
        <begin position="70"/>
        <end position="94"/>
    </location>
</feature>
<feature type="domain" description="C2H2-type" evidence="2">
    <location>
        <begin position="1360"/>
        <end position="1383"/>
    </location>
</feature>
<evidence type="ECO:0000313" key="4">
    <source>
        <dbReference type="Proteomes" id="UP001153620"/>
    </source>
</evidence>
<feature type="domain" description="C2H2-type" evidence="2">
    <location>
        <begin position="1324"/>
        <end position="1348"/>
    </location>
</feature>
<reference evidence="3" key="1">
    <citation type="submission" date="2022-01" db="EMBL/GenBank/DDBJ databases">
        <authorList>
            <person name="King R."/>
        </authorList>
    </citation>
    <scope>NUCLEOTIDE SEQUENCE</scope>
</reference>
<feature type="region of interest" description="Disordered" evidence="1">
    <location>
        <begin position="653"/>
        <end position="678"/>
    </location>
</feature>
<organism evidence="3 4">
    <name type="scientific">Chironomus riparius</name>
    <dbReference type="NCBI Taxonomy" id="315576"/>
    <lineage>
        <taxon>Eukaryota</taxon>
        <taxon>Metazoa</taxon>
        <taxon>Ecdysozoa</taxon>
        <taxon>Arthropoda</taxon>
        <taxon>Hexapoda</taxon>
        <taxon>Insecta</taxon>
        <taxon>Pterygota</taxon>
        <taxon>Neoptera</taxon>
        <taxon>Endopterygota</taxon>
        <taxon>Diptera</taxon>
        <taxon>Nematocera</taxon>
        <taxon>Chironomoidea</taxon>
        <taxon>Chironomidae</taxon>
        <taxon>Chironominae</taxon>
        <taxon>Chironomus</taxon>
    </lineage>
</organism>
<feature type="domain" description="C2H2-type" evidence="2">
    <location>
        <begin position="1448"/>
        <end position="1470"/>
    </location>
</feature>
<proteinExistence type="predicted"/>
<feature type="compositionally biased region" description="Low complexity" evidence="1">
    <location>
        <begin position="717"/>
        <end position="732"/>
    </location>
</feature>
<feature type="compositionally biased region" description="Basic and acidic residues" evidence="1">
    <location>
        <begin position="371"/>
        <end position="389"/>
    </location>
</feature>
<dbReference type="InterPro" id="IPR013087">
    <property type="entry name" value="Znf_C2H2_type"/>
</dbReference>
<feature type="region of interest" description="Disordered" evidence="1">
    <location>
        <begin position="709"/>
        <end position="747"/>
    </location>
</feature>
<feature type="region of interest" description="Disordered" evidence="1">
    <location>
        <begin position="1247"/>
        <end position="1270"/>
    </location>
</feature>
<feature type="region of interest" description="Disordered" evidence="1">
    <location>
        <begin position="364"/>
        <end position="421"/>
    </location>
</feature>
<feature type="compositionally biased region" description="Polar residues" evidence="1">
    <location>
        <begin position="207"/>
        <end position="217"/>
    </location>
</feature>
<reference evidence="3" key="2">
    <citation type="submission" date="2022-10" db="EMBL/GenBank/DDBJ databases">
        <authorList>
            <consortium name="ENA_rothamsted_submissions"/>
            <consortium name="culmorum"/>
            <person name="King R."/>
        </authorList>
    </citation>
    <scope>NUCLEOTIDE SEQUENCE</scope>
</reference>
<feature type="compositionally biased region" description="Basic residues" evidence="1">
    <location>
        <begin position="735"/>
        <end position="744"/>
    </location>
</feature>
<name>A0A9N9RR79_9DIPT</name>
<feature type="compositionally biased region" description="Basic and acidic residues" evidence="1">
    <location>
        <begin position="176"/>
        <end position="186"/>
    </location>
</feature>
<feature type="compositionally biased region" description="Basic and acidic residues" evidence="1">
    <location>
        <begin position="653"/>
        <end position="664"/>
    </location>
</feature>
<evidence type="ECO:0000313" key="3">
    <source>
        <dbReference type="EMBL" id="CAG9802124.1"/>
    </source>
</evidence>
<dbReference type="OrthoDB" id="7743431at2759"/>
<accession>A0A9N9RR79</accession>
<feature type="compositionally biased region" description="Polar residues" evidence="1">
    <location>
        <begin position="303"/>
        <end position="312"/>
    </location>
</feature>
<feature type="compositionally biased region" description="Polar residues" evidence="1">
    <location>
        <begin position="261"/>
        <end position="296"/>
    </location>
</feature>
<feature type="compositionally biased region" description="Basic and acidic residues" evidence="1">
    <location>
        <begin position="96"/>
        <end position="116"/>
    </location>
</feature>
<evidence type="ECO:0000256" key="1">
    <source>
        <dbReference type="SAM" id="MobiDB-lite"/>
    </source>
</evidence>
<dbReference type="Proteomes" id="UP001153620">
    <property type="component" value="Chromosome 2"/>
</dbReference>
<dbReference type="EMBL" id="OU895878">
    <property type="protein sequence ID" value="CAG9802124.1"/>
    <property type="molecule type" value="Genomic_DNA"/>
</dbReference>
<dbReference type="SMART" id="SM00355">
    <property type="entry name" value="ZnF_C2H2"/>
    <property type="match status" value="4"/>
</dbReference>
<feature type="region of interest" description="Disordered" evidence="1">
    <location>
        <begin position="70"/>
        <end position="343"/>
    </location>
</feature>
<protein>
    <recommendedName>
        <fullName evidence="2">C2H2-type domain-containing protein</fullName>
    </recommendedName>
</protein>
<evidence type="ECO:0000259" key="2">
    <source>
        <dbReference type="SMART" id="SM00355"/>
    </source>
</evidence>
<feature type="compositionally biased region" description="Polar residues" evidence="1">
    <location>
        <begin position="320"/>
        <end position="332"/>
    </location>
</feature>
<feature type="compositionally biased region" description="Basic and acidic residues" evidence="1">
    <location>
        <begin position="129"/>
        <end position="168"/>
    </location>
</feature>
<feature type="domain" description="C2H2-type" evidence="2">
    <location>
        <begin position="1504"/>
        <end position="1527"/>
    </location>
</feature>
<gene>
    <name evidence="3" type="ORF">CHIRRI_LOCUS5039</name>
</gene>
<feature type="compositionally biased region" description="Polar residues" evidence="1">
    <location>
        <begin position="245"/>
        <end position="254"/>
    </location>
</feature>
<feature type="compositionally biased region" description="Basic and acidic residues" evidence="1">
    <location>
        <begin position="397"/>
        <end position="412"/>
    </location>
</feature>